<reference evidence="1" key="1">
    <citation type="submission" date="2016-03" db="EMBL/GenBank/DDBJ databases">
        <title>Mechanisms controlling the formation of the plant cell surface in tip-growing cells are functionally conserved among land plants.</title>
        <authorList>
            <person name="Honkanen S."/>
            <person name="Jones V.A."/>
            <person name="Morieri G."/>
            <person name="Champion C."/>
            <person name="Hetherington A.J."/>
            <person name="Kelly S."/>
            <person name="Saint-Marcoux D."/>
            <person name="Proust H."/>
            <person name="Prescott H."/>
            <person name="Dolan L."/>
        </authorList>
    </citation>
    <scope>NUCLEOTIDE SEQUENCE [LARGE SCALE GENOMIC DNA]</scope>
    <source>
        <tissue evidence="1">Whole gametophyte</tissue>
    </source>
</reference>
<keyword evidence="2" id="KW-1185">Reference proteome</keyword>
<dbReference type="AlphaFoldDB" id="A0A176WGC6"/>
<sequence length="201" mass="22575">MAERTYMMAEIPRSGIAVVESLMAIAEELSSQAEDKGHKGSKLKNMSRDDAMQNSWTSPFSSAQFFVSQAGPPSFSFFVLDVHLSHVLLNSDELQLSVCQCPRVQDWRAGQEVNAYRRVSLVSKGITPAIDRLLSSVDNEIILRVSSKNEHVKKIGTLESKSWTALLHMKSRIDFATRSDRSRAYHTLDHVAHQTLELMQP</sequence>
<evidence type="ECO:0000313" key="2">
    <source>
        <dbReference type="Proteomes" id="UP000077202"/>
    </source>
</evidence>
<accession>A0A176WGC6</accession>
<comment type="caution">
    <text evidence="1">The sequence shown here is derived from an EMBL/GenBank/DDBJ whole genome shotgun (WGS) entry which is preliminary data.</text>
</comment>
<organism evidence="1 2">
    <name type="scientific">Marchantia polymorpha subsp. ruderalis</name>
    <dbReference type="NCBI Taxonomy" id="1480154"/>
    <lineage>
        <taxon>Eukaryota</taxon>
        <taxon>Viridiplantae</taxon>
        <taxon>Streptophyta</taxon>
        <taxon>Embryophyta</taxon>
        <taxon>Marchantiophyta</taxon>
        <taxon>Marchantiopsida</taxon>
        <taxon>Marchantiidae</taxon>
        <taxon>Marchantiales</taxon>
        <taxon>Marchantiaceae</taxon>
        <taxon>Marchantia</taxon>
    </lineage>
</organism>
<dbReference type="Proteomes" id="UP000077202">
    <property type="component" value="Unassembled WGS sequence"/>
</dbReference>
<evidence type="ECO:0000313" key="1">
    <source>
        <dbReference type="EMBL" id="OAE32177.1"/>
    </source>
</evidence>
<dbReference type="EMBL" id="LVLJ01000882">
    <property type="protein sequence ID" value="OAE32177.1"/>
    <property type="molecule type" value="Genomic_DNA"/>
</dbReference>
<name>A0A176WGC6_MARPO</name>
<protein>
    <submittedName>
        <fullName evidence="1">Uncharacterized protein</fullName>
    </submittedName>
</protein>
<gene>
    <name evidence="1" type="ORF">AXG93_1793s1080</name>
</gene>
<proteinExistence type="predicted"/>